<dbReference type="KEGG" id="amaq:GO499_05190"/>
<evidence type="ECO:0000256" key="1">
    <source>
        <dbReference type="SAM" id="SignalP"/>
    </source>
</evidence>
<dbReference type="Proteomes" id="UP000464495">
    <property type="component" value="Chromosome"/>
</dbReference>
<feature type="signal peptide" evidence="1">
    <location>
        <begin position="1"/>
        <end position="23"/>
    </location>
</feature>
<dbReference type="RefSeq" id="WP_161861197.1">
    <property type="nucleotide sequence ID" value="NZ_CP046620.1"/>
</dbReference>
<dbReference type="AlphaFoldDB" id="A0A6P1SW02"/>
<reference evidence="2 3" key="1">
    <citation type="submission" date="2019-12" db="EMBL/GenBank/DDBJ databases">
        <title>Complete genome sequence of Algicella marina strain 9Alg 56(T) isolated from the red alga Tichocarpus crinitus.</title>
        <authorList>
            <person name="Kim S.-G."/>
            <person name="Nedashkovskaya O.I."/>
        </authorList>
    </citation>
    <scope>NUCLEOTIDE SEQUENCE [LARGE SCALE GENOMIC DNA]</scope>
    <source>
        <strain evidence="2 3">9Alg 56</strain>
    </source>
</reference>
<dbReference type="EMBL" id="CP046620">
    <property type="protein sequence ID" value="QHQ34628.1"/>
    <property type="molecule type" value="Genomic_DNA"/>
</dbReference>
<keyword evidence="3" id="KW-1185">Reference proteome</keyword>
<protein>
    <submittedName>
        <fullName evidence="2">Uncharacterized protein</fullName>
    </submittedName>
</protein>
<proteinExistence type="predicted"/>
<sequence>MRGLRLLRVCAVAVGLVPSAALALSPLPPCAWDAEAQAFADEGAGVFVLAEANGFASGAFTAPDGRQWGLLHHCPTDKYLLFVTEEADHDAVWERFRALLETSVPVTMPEIGVDLALLGAGVRRGQGDIGNCDCEHLGLVK</sequence>
<evidence type="ECO:0000313" key="3">
    <source>
        <dbReference type="Proteomes" id="UP000464495"/>
    </source>
</evidence>
<gene>
    <name evidence="2" type="ORF">GO499_05190</name>
</gene>
<feature type="chain" id="PRO_5027003018" evidence="1">
    <location>
        <begin position="24"/>
        <end position="141"/>
    </location>
</feature>
<accession>A0A6P1SW02</accession>
<evidence type="ECO:0000313" key="2">
    <source>
        <dbReference type="EMBL" id="QHQ34628.1"/>
    </source>
</evidence>
<keyword evidence="1" id="KW-0732">Signal</keyword>
<name>A0A6P1SW02_9RHOB</name>
<organism evidence="2 3">
    <name type="scientific">Algicella marina</name>
    <dbReference type="NCBI Taxonomy" id="2683284"/>
    <lineage>
        <taxon>Bacteria</taxon>
        <taxon>Pseudomonadati</taxon>
        <taxon>Pseudomonadota</taxon>
        <taxon>Alphaproteobacteria</taxon>
        <taxon>Rhodobacterales</taxon>
        <taxon>Paracoccaceae</taxon>
        <taxon>Algicella</taxon>
    </lineage>
</organism>